<accession>A0A368JEX7</accession>
<evidence type="ECO:0000313" key="2">
    <source>
        <dbReference type="Proteomes" id="UP000253383"/>
    </source>
</evidence>
<dbReference type="Proteomes" id="UP000253383">
    <property type="component" value="Unassembled WGS sequence"/>
</dbReference>
<dbReference type="AlphaFoldDB" id="A0A368JEX7"/>
<reference evidence="1 2" key="1">
    <citation type="submission" date="2018-07" db="EMBL/GenBank/DDBJ databases">
        <title>Genome analysis of Larkinella rosea.</title>
        <authorList>
            <person name="Zhou Z."/>
            <person name="Wang G."/>
        </authorList>
    </citation>
    <scope>NUCLEOTIDE SEQUENCE [LARGE SCALE GENOMIC DNA]</scope>
    <source>
        <strain evidence="2">zzj9</strain>
    </source>
</reference>
<dbReference type="RefSeq" id="WP_114409399.1">
    <property type="nucleotide sequence ID" value="NZ_QOWE01000030.1"/>
</dbReference>
<comment type="caution">
    <text evidence="1">The sequence shown here is derived from an EMBL/GenBank/DDBJ whole genome shotgun (WGS) entry which is preliminary data.</text>
</comment>
<protein>
    <submittedName>
        <fullName evidence="1">Uncharacterized protein</fullName>
    </submittedName>
</protein>
<evidence type="ECO:0000313" key="1">
    <source>
        <dbReference type="EMBL" id="RCR66197.1"/>
    </source>
</evidence>
<sequence length="211" mass="24407">MFYLARLTNNNRGYKEPSGPNYKSDNATSSRTAFEATYGFGIEEWFRNERHSYEGYQYAYIEGLGPEQNLEIPILLYTLRFAENGKGSAKKLVVGVLREWQHISQWEAELPTEVVAEWYEQMRSELGDLLESVAPDKRPLAMKQLLYHSQYPNKPKPLFNVRFKPEQLDYRVSKIIDASSFGKNNSFAIELKTVESYDAKTQKILTDLGLE</sequence>
<proteinExistence type="predicted"/>
<dbReference type="EMBL" id="QOWE01000030">
    <property type="protein sequence ID" value="RCR66197.1"/>
    <property type="molecule type" value="Genomic_DNA"/>
</dbReference>
<dbReference type="OrthoDB" id="6402880at2"/>
<keyword evidence="2" id="KW-1185">Reference proteome</keyword>
<gene>
    <name evidence="1" type="ORF">DUE52_27995</name>
</gene>
<name>A0A368JEX7_9BACT</name>
<organism evidence="1 2">
    <name type="scientific">Larkinella punicea</name>
    <dbReference type="NCBI Taxonomy" id="2315727"/>
    <lineage>
        <taxon>Bacteria</taxon>
        <taxon>Pseudomonadati</taxon>
        <taxon>Bacteroidota</taxon>
        <taxon>Cytophagia</taxon>
        <taxon>Cytophagales</taxon>
        <taxon>Spirosomataceae</taxon>
        <taxon>Larkinella</taxon>
    </lineage>
</organism>